<dbReference type="InterPro" id="IPR017871">
    <property type="entry name" value="ABC_transporter-like_CS"/>
</dbReference>
<dbReference type="InterPro" id="IPR027417">
    <property type="entry name" value="P-loop_NTPase"/>
</dbReference>
<comment type="subunit">
    <text evidence="9">Homodimer. Forms a membrane-associated complex with FtsX.</text>
</comment>
<keyword evidence="8 9" id="KW-0131">Cell cycle</keyword>
<comment type="subcellular location">
    <subcellularLocation>
        <location evidence="9">Cell membrane</location>
        <topology evidence="9">Peripheral membrane protein</topology>
        <orientation evidence="9">Cytoplasmic side</orientation>
    </subcellularLocation>
</comment>
<name>A0A1F5P2C6_9BACT</name>
<dbReference type="PROSITE" id="PS00211">
    <property type="entry name" value="ABC_TRANSPORTER_1"/>
    <property type="match status" value="1"/>
</dbReference>
<organism evidence="11 12">
    <name type="scientific">Candidatus Doudnabacteria bacterium RIFCSPHIGHO2_01_FULL_49_9</name>
    <dbReference type="NCBI Taxonomy" id="1817827"/>
    <lineage>
        <taxon>Bacteria</taxon>
        <taxon>Candidatus Doudnaibacteriota</taxon>
    </lineage>
</organism>
<comment type="function">
    <text evidence="9">Part of the ABC transporter FtsEX involved in cellular division.</text>
</comment>
<dbReference type="SMART" id="SM00382">
    <property type="entry name" value="AAA"/>
    <property type="match status" value="1"/>
</dbReference>
<reference evidence="11 12" key="1">
    <citation type="journal article" date="2016" name="Nat. Commun.">
        <title>Thousands of microbial genomes shed light on interconnected biogeochemical processes in an aquifer system.</title>
        <authorList>
            <person name="Anantharaman K."/>
            <person name="Brown C.T."/>
            <person name="Hug L.A."/>
            <person name="Sharon I."/>
            <person name="Castelle C.J."/>
            <person name="Probst A.J."/>
            <person name="Thomas B.C."/>
            <person name="Singh A."/>
            <person name="Wilkins M.J."/>
            <person name="Karaoz U."/>
            <person name="Brodie E.L."/>
            <person name="Williams K.H."/>
            <person name="Hubbard S.S."/>
            <person name="Banfield J.F."/>
        </authorList>
    </citation>
    <scope>NUCLEOTIDE SEQUENCE [LARGE SCALE GENOMIC DNA]</scope>
</reference>
<dbReference type="NCBIfam" id="TIGR02673">
    <property type="entry name" value="FtsE"/>
    <property type="match status" value="1"/>
</dbReference>
<dbReference type="GO" id="GO:0005524">
    <property type="term" value="F:ATP binding"/>
    <property type="evidence" value="ECO:0007669"/>
    <property type="project" value="UniProtKB-UniRule"/>
</dbReference>
<dbReference type="PANTHER" id="PTHR24220:SF470">
    <property type="entry name" value="CELL DIVISION ATP-BINDING PROTEIN FTSE"/>
    <property type="match status" value="1"/>
</dbReference>
<evidence type="ECO:0000256" key="7">
    <source>
        <dbReference type="ARBA" id="ARBA00023136"/>
    </source>
</evidence>
<comment type="similarity">
    <text evidence="1 9">Belongs to the ABC transporter superfamily.</text>
</comment>
<dbReference type="SUPFAM" id="SSF52540">
    <property type="entry name" value="P-loop containing nucleoside triphosphate hydrolases"/>
    <property type="match status" value="1"/>
</dbReference>
<feature type="domain" description="ABC transporter" evidence="10">
    <location>
        <begin position="2"/>
        <end position="224"/>
    </location>
</feature>
<keyword evidence="4 9" id="KW-0132">Cell division</keyword>
<evidence type="ECO:0000256" key="3">
    <source>
        <dbReference type="ARBA" id="ARBA00022475"/>
    </source>
</evidence>
<evidence type="ECO:0000256" key="8">
    <source>
        <dbReference type="ARBA" id="ARBA00023306"/>
    </source>
</evidence>
<dbReference type="InterPro" id="IPR005286">
    <property type="entry name" value="Cell_div_FtsE"/>
</dbReference>
<proteinExistence type="inferred from homology"/>
<dbReference type="InterPro" id="IPR003593">
    <property type="entry name" value="AAA+_ATPase"/>
</dbReference>
<evidence type="ECO:0000256" key="5">
    <source>
        <dbReference type="ARBA" id="ARBA00022741"/>
    </source>
</evidence>
<keyword evidence="5 9" id="KW-0547">Nucleotide-binding</keyword>
<evidence type="ECO:0000256" key="6">
    <source>
        <dbReference type="ARBA" id="ARBA00022840"/>
    </source>
</evidence>
<dbReference type="GO" id="GO:0016887">
    <property type="term" value="F:ATP hydrolysis activity"/>
    <property type="evidence" value="ECO:0007669"/>
    <property type="project" value="InterPro"/>
</dbReference>
<keyword evidence="6 9" id="KW-0067">ATP-binding</keyword>
<dbReference type="GO" id="GO:0022857">
    <property type="term" value="F:transmembrane transporter activity"/>
    <property type="evidence" value="ECO:0007669"/>
    <property type="project" value="TreeGrafter"/>
</dbReference>
<evidence type="ECO:0000313" key="12">
    <source>
        <dbReference type="Proteomes" id="UP000176339"/>
    </source>
</evidence>
<gene>
    <name evidence="9" type="primary">ftsE</name>
    <name evidence="11" type="ORF">A2846_03120</name>
</gene>
<keyword evidence="7 9" id="KW-0472">Membrane</keyword>
<dbReference type="PROSITE" id="PS50893">
    <property type="entry name" value="ABC_TRANSPORTER_2"/>
    <property type="match status" value="1"/>
</dbReference>
<evidence type="ECO:0000256" key="4">
    <source>
        <dbReference type="ARBA" id="ARBA00022618"/>
    </source>
</evidence>
<dbReference type="Gene3D" id="3.40.50.300">
    <property type="entry name" value="P-loop containing nucleotide triphosphate hydrolases"/>
    <property type="match status" value="1"/>
</dbReference>
<dbReference type="GO" id="GO:0051301">
    <property type="term" value="P:cell division"/>
    <property type="evidence" value="ECO:0007669"/>
    <property type="project" value="UniProtKB-UniRule"/>
</dbReference>
<dbReference type="EMBL" id="MFEN01000028">
    <property type="protein sequence ID" value="OGE84069.1"/>
    <property type="molecule type" value="Genomic_DNA"/>
</dbReference>
<dbReference type="Pfam" id="PF00005">
    <property type="entry name" value="ABC_tran"/>
    <property type="match status" value="1"/>
</dbReference>
<dbReference type="InterPro" id="IPR015854">
    <property type="entry name" value="ABC_transpr_LolD-like"/>
</dbReference>
<evidence type="ECO:0000313" key="11">
    <source>
        <dbReference type="EMBL" id="OGE84069.1"/>
    </source>
</evidence>
<dbReference type="AlphaFoldDB" id="A0A1F5P2C6"/>
<protein>
    <recommendedName>
        <fullName evidence="2 9">Cell division ATP-binding protein FtsE</fullName>
    </recommendedName>
</protein>
<evidence type="ECO:0000259" key="10">
    <source>
        <dbReference type="PROSITE" id="PS50893"/>
    </source>
</evidence>
<keyword evidence="3 9" id="KW-1003">Cell membrane</keyword>
<comment type="caution">
    <text evidence="11">The sequence shown here is derived from an EMBL/GenBank/DDBJ whole genome shotgun (WGS) entry which is preliminary data.</text>
</comment>
<evidence type="ECO:0000256" key="9">
    <source>
        <dbReference type="RuleBase" id="RU365094"/>
    </source>
</evidence>
<dbReference type="PANTHER" id="PTHR24220">
    <property type="entry name" value="IMPORT ATP-BINDING PROTEIN"/>
    <property type="match status" value="1"/>
</dbReference>
<evidence type="ECO:0000256" key="2">
    <source>
        <dbReference type="ARBA" id="ARBA00020019"/>
    </source>
</evidence>
<dbReference type="FunFam" id="3.40.50.300:FF:000056">
    <property type="entry name" value="Cell division ATP-binding protein FtsE"/>
    <property type="match status" value="1"/>
</dbReference>
<dbReference type="Proteomes" id="UP000176339">
    <property type="component" value="Unassembled WGS sequence"/>
</dbReference>
<sequence>MIRFDNVTKVYRNGTLALEGLDFEILPGEFISIVGKSGAGKSTLIKLLIREDVPTEGAIYMEKVDISRIALKDLPYLRRKMGVVFQDIKLLPTRTAFENVAYAMEVDGSPRAKIEAEVGEFLNLVGLSHKAQAFPDQLSGGERQRVAIARALAHHPLLLLADEPTGNLDKVNAMEILDLLQKINELGTTVILATHASELVNKIKKRVIVLEDGRIVSDMAQGKYKL</sequence>
<accession>A0A1F5P2C6</accession>
<evidence type="ECO:0000256" key="1">
    <source>
        <dbReference type="ARBA" id="ARBA00005417"/>
    </source>
</evidence>
<dbReference type="GO" id="GO:0005886">
    <property type="term" value="C:plasma membrane"/>
    <property type="evidence" value="ECO:0007669"/>
    <property type="project" value="UniProtKB-SubCell"/>
</dbReference>
<dbReference type="InterPro" id="IPR003439">
    <property type="entry name" value="ABC_transporter-like_ATP-bd"/>
</dbReference>